<proteinExistence type="predicted"/>
<gene>
    <name evidence="4" type="ORF">KL86APRO_10910</name>
</gene>
<evidence type="ECO:0000313" key="4">
    <source>
        <dbReference type="EMBL" id="SBV97637.1"/>
    </source>
</evidence>
<sequence>MTAARFSEPVLRRFARAEAKRRMWDDILRETYRLALPNQDDDDAHARGARRDSEIFDGTAVRAVKWKRAKLHGDLFPPFRHWTHFLPEGIDAEGFDEATQRAWGAFVETAERRFHAAIDRSNFHLEVPLALGDALVSTGALLIHEGTPEDPLRFEAVPVGQVIPEESPDGTIRTVFRAFDVPGRDLGARWTDAKLPDDASRRVADDPDAPFAVIEATLWNPERRDYEYAVFLREGEHRLVTRRYRTSPWVVFRIDKATGETMGRGPVLDARADIATANKTKELILKNASIAVTGIWQAEDDGVLNPANIKLVPGAIIPKAPGSEGLKPLEAPGKFDVSQLLLKDLQEGIDAAIKGPSLPPPEATGGRTAYEIGERRSDQMAVDVPMSLRLLSELDYPLVMRCLAILMSPAMAGSAYAIAPFPLGGRRVTPVPVSPLVRYQDIADAQARNQALLLAMQVDAETTLGLVDRERYIRDFLEAHGFKAAHLKPLAPTGGFAPLFAEINRMEDTP</sequence>
<evidence type="ECO:0000256" key="3">
    <source>
        <dbReference type="ARBA" id="ARBA00023219"/>
    </source>
</evidence>
<name>A0A212JDW3_9PROT</name>
<evidence type="ECO:0000256" key="1">
    <source>
        <dbReference type="ARBA" id="ARBA00004328"/>
    </source>
</evidence>
<dbReference type="InterPro" id="IPR020991">
    <property type="entry name" value="Connector_podovirus"/>
</dbReference>
<dbReference type="AlphaFoldDB" id="A0A212JDW3"/>
<keyword evidence="3" id="KW-0231">Viral genome packaging</keyword>
<comment type="subcellular location">
    <subcellularLocation>
        <location evidence="1">Virion</location>
    </subcellularLocation>
</comment>
<keyword evidence="2" id="KW-1188">Viral release from host cell</keyword>
<organism evidence="4">
    <name type="scientific">uncultured Alphaproteobacteria bacterium</name>
    <dbReference type="NCBI Taxonomy" id="91750"/>
    <lineage>
        <taxon>Bacteria</taxon>
        <taxon>Pseudomonadati</taxon>
        <taxon>Pseudomonadota</taxon>
        <taxon>Alphaproteobacteria</taxon>
        <taxon>environmental samples</taxon>
    </lineage>
</organism>
<evidence type="ECO:0000256" key="2">
    <source>
        <dbReference type="ARBA" id="ARBA00022612"/>
    </source>
</evidence>
<dbReference type="Pfam" id="PF12236">
    <property type="entry name" value="Head-tail_con"/>
    <property type="match status" value="1"/>
</dbReference>
<dbReference type="EMBL" id="FLUO01000001">
    <property type="protein sequence ID" value="SBV97637.1"/>
    <property type="molecule type" value="Genomic_DNA"/>
</dbReference>
<reference evidence="4" key="1">
    <citation type="submission" date="2016-04" db="EMBL/GenBank/DDBJ databases">
        <authorList>
            <person name="Evans L.H."/>
            <person name="Alamgir A."/>
            <person name="Owens N."/>
            <person name="Weber N.D."/>
            <person name="Virtaneva K."/>
            <person name="Barbian K."/>
            <person name="Babar A."/>
            <person name="Rosenke K."/>
        </authorList>
    </citation>
    <scope>NUCLEOTIDE SEQUENCE</scope>
    <source>
        <strain evidence="4">86</strain>
    </source>
</reference>
<accession>A0A212JDW3</accession>
<protein>
    <submittedName>
        <fullName evidence="4">Head-TO-tail joining protein</fullName>
    </submittedName>
</protein>